<feature type="region of interest" description="Disordered" evidence="1">
    <location>
        <begin position="1"/>
        <end position="36"/>
    </location>
</feature>
<name>A0A423HSI1_9PSED</name>
<evidence type="ECO:0000313" key="2">
    <source>
        <dbReference type="EMBL" id="RON16028.1"/>
    </source>
</evidence>
<organism evidence="2 3">
    <name type="scientific">Pseudomonas frederiksbergensis</name>
    <dbReference type="NCBI Taxonomy" id="104087"/>
    <lineage>
        <taxon>Bacteria</taxon>
        <taxon>Pseudomonadati</taxon>
        <taxon>Pseudomonadota</taxon>
        <taxon>Gammaproteobacteria</taxon>
        <taxon>Pseudomonadales</taxon>
        <taxon>Pseudomonadaceae</taxon>
        <taxon>Pseudomonas</taxon>
    </lineage>
</organism>
<comment type="caution">
    <text evidence="2">The sequence shown here is derived from an EMBL/GenBank/DDBJ whole genome shotgun (WGS) entry which is preliminary data.</text>
</comment>
<dbReference type="EMBL" id="MOBM01000014">
    <property type="protein sequence ID" value="RON16028.1"/>
    <property type="molecule type" value="Genomic_DNA"/>
</dbReference>
<proteinExistence type="predicted"/>
<dbReference type="Proteomes" id="UP000284002">
    <property type="component" value="Unassembled WGS sequence"/>
</dbReference>
<evidence type="ECO:0000313" key="3">
    <source>
        <dbReference type="Proteomes" id="UP000284002"/>
    </source>
</evidence>
<dbReference type="RefSeq" id="WP_123358228.1">
    <property type="nucleotide sequence ID" value="NZ_MOBM01000014.1"/>
</dbReference>
<accession>A0A423HSI1</accession>
<evidence type="ECO:0000256" key="1">
    <source>
        <dbReference type="SAM" id="MobiDB-lite"/>
    </source>
</evidence>
<sequence>MSKPSPKISLDRPSRPVSAPDEAHLEKARRAVVSDSTEEKQLKAIVPLKYHRGTNDIKSMSTDNVPVKYLILEALDDLFKKYEQGKGHYNVEDQAELKRRLESLK</sequence>
<gene>
    <name evidence="2" type="ORF">BK662_11395</name>
</gene>
<reference evidence="2 3" key="1">
    <citation type="submission" date="2016-10" db="EMBL/GenBank/DDBJ databases">
        <title>Comparative genome analysis of multiple Pseudomonas spp. focuses on biocontrol and plant growth promoting traits.</title>
        <authorList>
            <person name="Tao X.-Y."/>
            <person name="Taylor C.G."/>
        </authorList>
    </citation>
    <scope>NUCLEOTIDE SEQUENCE [LARGE SCALE GENOMIC DNA]</scope>
    <source>
        <strain evidence="2 3">36C6</strain>
    </source>
</reference>
<dbReference type="AlphaFoldDB" id="A0A423HSI1"/>
<protein>
    <submittedName>
        <fullName evidence="2">Uncharacterized protein</fullName>
    </submittedName>
</protein>